<dbReference type="EMBL" id="NBII01000010">
    <property type="protein sequence ID" value="PAV15242.1"/>
    <property type="molecule type" value="Genomic_DNA"/>
</dbReference>
<evidence type="ECO:0000313" key="2">
    <source>
        <dbReference type="Proteomes" id="UP000217199"/>
    </source>
</evidence>
<name>A0A286U6Q9_9AGAM</name>
<reference evidence="1 2" key="1">
    <citation type="journal article" date="2017" name="Mol. Ecol.">
        <title>Comparative and population genomic landscape of Phellinus noxius: A hypervariable fungus causing root rot in trees.</title>
        <authorList>
            <person name="Chung C.L."/>
            <person name="Lee T.J."/>
            <person name="Akiba M."/>
            <person name="Lee H.H."/>
            <person name="Kuo T.H."/>
            <person name="Liu D."/>
            <person name="Ke H.M."/>
            <person name="Yokoi T."/>
            <person name="Roa M.B."/>
            <person name="Lu M.J."/>
            <person name="Chang Y.Y."/>
            <person name="Ann P.J."/>
            <person name="Tsai J.N."/>
            <person name="Chen C.Y."/>
            <person name="Tzean S.S."/>
            <person name="Ota Y."/>
            <person name="Hattori T."/>
            <person name="Sahashi N."/>
            <person name="Liou R.F."/>
            <person name="Kikuchi T."/>
            <person name="Tsai I.J."/>
        </authorList>
    </citation>
    <scope>NUCLEOTIDE SEQUENCE [LARGE SCALE GENOMIC DNA]</scope>
    <source>
        <strain evidence="1 2">FFPRI411160</strain>
    </source>
</reference>
<dbReference type="AlphaFoldDB" id="A0A286U6Q9"/>
<dbReference type="Proteomes" id="UP000217199">
    <property type="component" value="Unassembled WGS sequence"/>
</dbReference>
<organism evidence="1 2">
    <name type="scientific">Pyrrhoderma noxium</name>
    <dbReference type="NCBI Taxonomy" id="2282107"/>
    <lineage>
        <taxon>Eukaryota</taxon>
        <taxon>Fungi</taxon>
        <taxon>Dikarya</taxon>
        <taxon>Basidiomycota</taxon>
        <taxon>Agaricomycotina</taxon>
        <taxon>Agaricomycetes</taxon>
        <taxon>Hymenochaetales</taxon>
        <taxon>Hymenochaetaceae</taxon>
        <taxon>Pyrrhoderma</taxon>
    </lineage>
</organism>
<evidence type="ECO:0000313" key="1">
    <source>
        <dbReference type="EMBL" id="PAV15242.1"/>
    </source>
</evidence>
<proteinExistence type="predicted"/>
<sequence>MGLIFPRPWFVVPSSVHASSKAFLSSTVLISARCALSEKPRLVQALRPQTGSLAPQTLFSSSPVTYYWKLPFTFRPLKA</sequence>
<accession>A0A286U6Q9</accession>
<gene>
    <name evidence="1" type="ORF">PNOK_0900300</name>
</gene>
<comment type="caution">
    <text evidence="1">The sequence shown here is derived from an EMBL/GenBank/DDBJ whole genome shotgun (WGS) entry which is preliminary data.</text>
</comment>
<keyword evidence="2" id="KW-1185">Reference proteome</keyword>
<protein>
    <submittedName>
        <fullName evidence="1">Uncharacterized protein</fullName>
    </submittedName>
</protein>
<dbReference type="InParanoid" id="A0A286U6Q9"/>